<comment type="subunit">
    <text evidence="10">Forms a ring-shaped head-to-tail homodimer around DNA.</text>
</comment>
<evidence type="ECO:0000259" key="12">
    <source>
        <dbReference type="Pfam" id="PF02767"/>
    </source>
</evidence>
<evidence type="ECO:0000256" key="7">
    <source>
        <dbReference type="ARBA" id="ARBA00022705"/>
    </source>
</evidence>
<keyword evidence="6 10" id="KW-0548">Nucleotidyltransferase</keyword>
<dbReference type="CDD" id="cd00140">
    <property type="entry name" value="beta_clamp"/>
    <property type="match status" value="1"/>
</dbReference>
<organism evidence="14 15">
    <name type="scientific">Fulvivirga sediminis</name>
    <dbReference type="NCBI Taxonomy" id="2803949"/>
    <lineage>
        <taxon>Bacteria</taxon>
        <taxon>Pseudomonadati</taxon>
        <taxon>Bacteroidota</taxon>
        <taxon>Cytophagia</taxon>
        <taxon>Cytophagales</taxon>
        <taxon>Fulvivirgaceae</taxon>
        <taxon>Fulvivirga</taxon>
    </lineage>
</organism>
<dbReference type="NCBIfam" id="TIGR00663">
    <property type="entry name" value="dnan"/>
    <property type="match status" value="1"/>
</dbReference>
<dbReference type="Pfam" id="PF00712">
    <property type="entry name" value="DNA_pol3_beta"/>
    <property type="match status" value="1"/>
</dbReference>
<name>A0A937F6Y3_9BACT</name>
<evidence type="ECO:0000256" key="9">
    <source>
        <dbReference type="ARBA" id="ARBA00023125"/>
    </source>
</evidence>
<sequence>MKFIVSSSSLLKQLASINGVITTNPVVPILENFLFEIEEGKLTVTASDLQTSMITEIEVESKENGNIAVPAKILLETLKNLPEQPVTFSIDEDTYSVEISSDNGRYKLAGENATDFPKVPTVSDDFSVDMSTEVLSSAINNTIFATSNDELRPAMTGVYMNLTDTNTTFVSTDGHRLIRYRRVDVASENGNAIIIPRKALNLLKSTLPSENTNVSVEFNVSNAFFRFNNIRMICRLIDERFPDYENVIPVDNTNTMFIDRSELLSSLKRIAIYANKTTHQVRLKITGSELQISAEDLDFANEANERLSCEHDGEDIEIGFNAKFLIEMLNNVDSDKVELRLSEPNKAGLLIPTDKSDNEDILMLVMPVMLNNYV</sequence>
<dbReference type="GO" id="GO:0006271">
    <property type="term" value="P:DNA strand elongation involved in DNA replication"/>
    <property type="evidence" value="ECO:0007669"/>
    <property type="project" value="TreeGrafter"/>
</dbReference>
<reference evidence="14" key="1">
    <citation type="submission" date="2021-01" db="EMBL/GenBank/DDBJ databases">
        <title>Fulvivirga kasyanovii gen. nov., sp nov., a novel member of the phylum Bacteroidetes isolated from seawater in a mussel farm.</title>
        <authorList>
            <person name="Zhao L.-H."/>
            <person name="Wang Z.-J."/>
        </authorList>
    </citation>
    <scope>NUCLEOTIDE SEQUENCE</scope>
    <source>
        <strain evidence="14">2943</strain>
    </source>
</reference>
<feature type="domain" description="DNA polymerase III beta sliding clamp N-terminal" evidence="11">
    <location>
        <begin position="1"/>
        <end position="120"/>
    </location>
</feature>
<dbReference type="InterPro" id="IPR022637">
    <property type="entry name" value="DNA_polIII_beta_cen"/>
</dbReference>
<keyword evidence="9" id="KW-0238">DNA-binding</keyword>
<dbReference type="Gene3D" id="3.10.150.10">
    <property type="entry name" value="DNA Polymerase III, subunit A, domain 2"/>
    <property type="match status" value="1"/>
</dbReference>
<keyword evidence="5 10" id="KW-0808">Transferase</keyword>
<dbReference type="PIRSF" id="PIRSF000804">
    <property type="entry name" value="DNA_pol_III_b"/>
    <property type="match status" value="1"/>
</dbReference>
<evidence type="ECO:0000313" key="14">
    <source>
        <dbReference type="EMBL" id="MBL3656161.1"/>
    </source>
</evidence>
<keyword evidence="4 10" id="KW-0963">Cytoplasm</keyword>
<keyword evidence="8 10" id="KW-0239">DNA-directed DNA polymerase</keyword>
<keyword evidence="7 10" id="KW-0235">DNA replication</keyword>
<dbReference type="GO" id="GO:0008408">
    <property type="term" value="F:3'-5' exonuclease activity"/>
    <property type="evidence" value="ECO:0007669"/>
    <property type="project" value="InterPro"/>
</dbReference>
<dbReference type="InterPro" id="IPR001001">
    <property type="entry name" value="DNA_polIII_beta"/>
</dbReference>
<accession>A0A937F6Y3</accession>
<comment type="subcellular location">
    <subcellularLocation>
        <location evidence="1 10">Cytoplasm</location>
    </subcellularLocation>
</comment>
<proteinExistence type="inferred from homology"/>
<comment type="function">
    <text evidence="10">Confers DNA tethering and processivity to DNA polymerases and other proteins. Acts as a clamp, forming a ring around DNA (a reaction catalyzed by the clamp-loading complex) which diffuses in an ATP-independent manner freely and bidirectionally along dsDNA. Initially characterized for its ability to contact the catalytic subunit of DNA polymerase III (Pol III), a complex, multichain enzyme responsible for most of the replicative synthesis in bacteria; Pol III exhibits 3'-5' exonuclease proofreading activity. The beta chain is required for initiation of replication as well as for processivity of DNA replication.</text>
</comment>
<dbReference type="RefSeq" id="WP_202243955.1">
    <property type="nucleotide sequence ID" value="NZ_JAESIY010000004.1"/>
</dbReference>
<evidence type="ECO:0000256" key="2">
    <source>
        <dbReference type="ARBA" id="ARBA00010752"/>
    </source>
</evidence>
<dbReference type="InterPro" id="IPR022635">
    <property type="entry name" value="DNA_polIII_beta_C"/>
</dbReference>
<evidence type="ECO:0000259" key="13">
    <source>
        <dbReference type="Pfam" id="PF02768"/>
    </source>
</evidence>
<keyword evidence="15" id="KW-1185">Reference proteome</keyword>
<evidence type="ECO:0000256" key="10">
    <source>
        <dbReference type="PIRNR" id="PIRNR000804"/>
    </source>
</evidence>
<dbReference type="PANTHER" id="PTHR30478:SF0">
    <property type="entry name" value="BETA SLIDING CLAMP"/>
    <property type="match status" value="1"/>
</dbReference>
<dbReference type="GO" id="GO:0009360">
    <property type="term" value="C:DNA polymerase III complex"/>
    <property type="evidence" value="ECO:0007669"/>
    <property type="project" value="InterPro"/>
</dbReference>
<dbReference type="InterPro" id="IPR046938">
    <property type="entry name" value="DNA_clamp_sf"/>
</dbReference>
<evidence type="ECO:0000256" key="1">
    <source>
        <dbReference type="ARBA" id="ARBA00004496"/>
    </source>
</evidence>
<protein>
    <recommendedName>
        <fullName evidence="3 10">Beta sliding clamp</fullName>
    </recommendedName>
</protein>
<dbReference type="Pfam" id="PF02768">
    <property type="entry name" value="DNA_pol3_beta_3"/>
    <property type="match status" value="1"/>
</dbReference>
<gene>
    <name evidence="14" type="primary">dnaN</name>
    <name evidence="14" type="ORF">JL102_08470</name>
</gene>
<evidence type="ECO:0000256" key="4">
    <source>
        <dbReference type="ARBA" id="ARBA00022490"/>
    </source>
</evidence>
<dbReference type="GO" id="GO:0003677">
    <property type="term" value="F:DNA binding"/>
    <property type="evidence" value="ECO:0007669"/>
    <property type="project" value="UniProtKB-UniRule"/>
</dbReference>
<evidence type="ECO:0000256" key="3">
    <source>
        <dbReference type="ARBA" id="ARBA00021035"/>
    </source>
</evidence>
<dbReference type="AlphaFoldDB" id="A0A937F6Y3"/>
<dbReference type="EMBL" id="JAESIY010000004">
    <property type="protein sequence ID" value="MBL3656161.1"/>
    <property type="molecule type" value="Genomic_DNA"/>
</dbReference>
<dbReference type="Proteomes" id="UP000659388">
    <property type="component" value="Unassembled WGS sequence"/>
</dbReference>
<dbReference type="Pfam" id="PF02767">
    <property type="entry name" value="DNA_pol3_beta_2"/>
    <property type="match status" value="1"/>
</dbReference>
<feature type="domain" description="DNA polymerase III beta sliding clamp central" evidence="12">
    <location>
        <begin position="130"/>
        <end position="243"/>
    </location>
</feature>
<evidence type="ECO:0000256" key="6">
    <source>
        <dbReference type="ARBA" id="ARBA00022695"/>
    </source>
</evidence>
<evidence type="ECO:0000256" key="5">
    <source>
        <dbReference type="ARBA" id="ARBA00022679"/>
    </source>
</evidence>
<dbReference type="SUPFAM" id="SSF55979">
    <property type="entry name" value="DNA clamp"/>
    <property type="match status" value="3"/>
</dbReference>
<comment type="similarity">
    <text evidence="2 10">Belongs to the beta sliding clamp family.</text>
</comment>
<evidence type="ECO:0000256" key="8">
    <source>
        <dbReference type="ARBA" id="ARBA00022932"/>
    </source>
</evidence>
<comment type="caution">
    <text evidence="14">The sequence shown here is derived from an EMBL/GenBank/DDBJ whole genome shotgun (WGS) entry which is preliminary data.</text>
</comment>
<dbReference type="Gene3D" id="3.70.10.10">
    <property type="match status" value="1"/>
</dbReference>
<dbReference type="InterPro" id="IPR022634">
    <property type="entry name" value="DNA_polIII_beta_N"/>
</dbReference>
<dbReference type="PANTHER" id="PTHR30478">
    <property type="entry name" value="DNA POLYMERASE III SUBUNIT BETA"/>
    <property type="match status" value="1"/>
</dbReference>
<feature type="domain" description="DNA polymerase III beta sliding clamp C-terminal" evidence="13">
    <location>
        <begin position="246"/>
        <end position="363"/>
    </location>
</feature>
<dbReference type="GO" id="GO:0003887">
    <property type="term" value="F:DNA-directed DNA polymerase activity"/>
    <property type="evidence" value="ECO:0007669"/>
    <property type="project" value="UniProtKB-UniRule"/>
</dbReference>
<evidence type="ECO:0000313" key="15">
    <source>
        <dbReference type="Proteomes" id="UP000659388"/>
    </source>
</evidence>
<dbReference type="GO" id="GO:0005737">
    <property type="term" value="C:cytoplasm"/>
    <property type="evidence" value="ECO:0007669"/>
    <property type="project" value="UniProtKB-SubCell"/>
</dbReference>
<evidence type="ECO:0000259" key="11">
    <source>
        <dbReference type="Pfam" id="PF00712"/>
    </source>
</evidence>
<dbReference type="SMART" id="SM00480">
    <property type="entry name" value="POL3Bc"/>
    <property type="match status" value="1"/>
</dbReference>